<dbReference type="SUPFAM" id="SSF63825">
    <property type="entry name" value="YWTD domain"/>
    <property type="match status" value="1"/>
</dbReference>
<dbReference type="Proteomes" id="UP000297649">
    <property type="component" value="Unassembled WGS sequence"/>
</dbReference>
<keyword evidence="2" id="KW-1185">Reference proteome</keyword>
<proteinExistence type="predicted"/>
<dbReference type="Pfam" id="PF13385">
    <property type="entry name" value="Laminin_G_3"/>
    <property type="match status" value="2"/>
</dbReference>
<comment type="caution">
    <text evidence="1">The sequence shown here is derived from an EMBL/GenBank/DDBJ whole genome shotgun (WGS) entry which is preliminary data.</text>
</comment>
<evidence type="ECO:0000313" key="1">
    <source>
        <dbReference type="EMBL" id="TGN16361.1"/>
    </source>
</evidence>
<accession>A0A6H3P0Q0</accession>
<dbReference type="PROSITE" id="PS51257">
    <property type="entry name" value="PROKAR_LIPOPROTEIN"/>
    <property type="match status" value="1"/>
</dbReference>
<dbReference type="SUPFAM" id="SSF49899">
    <property type="entry name" value="Concanavalin A-like lectins/glucanases"/>
    <property type="match status" value="3"/>
</dbReference>
<protein>
    <submittedName>
        <fullName evidence="1">Concanavalin</fullName>
    </submittedName>
</protein>
<dbReference type="Gene3D" id="2.120.10.30">
    <property type="entry name" value="TolB, C-terminal domain"/>
    <property type="match status" value="4"/>
</dbReference>
<dbReference type="OrthoDB" id="9774579at2"/>
<dbReference type="InterPro" id="IPR013320">
    <property type="entry name" value="ConA-like_dom_sf"/>
</dbReference>
<dbReference type="AlphaFoldDB" id="A0A6H3P0Q0"/>
<dbReference type="EMBL" id="RQHU01000005">
    <property type="protein sequence ID" value="TGN16361.1"/>
    <property type="molecule type" value="Genomic_DNA"/>
</dbReference>
<dbReference type="PANTHER" id="PTHR46388:SF2">
    <property type="entry name" value="NHL REPEAT-CONTAINING PROTEIN 2"/>
    <property type="match status" value="1"/>
</dbReference>
<dbReference type="RefSeq" id="WP_135745972.1">
    <property type="nucleotide sequence ID" value="NZ_JAIZBL010000003.1"/>
</dbReference>
<evidence type="ECO:0000313" key="2">
    <source>
        <dbReference type="Proteomes" id="UP000297649"/>
    </source>
</evidence>
<name>A0A6H3P0Q0_9LEPT</name>
<dbReference type="InterPro" id="IPR011042">
    <property type="entry name" value="6-blade_b-propeller_TolB-like"/>
</dbReference>
<gene>
    <name evidence="1" type="ORF">EHR08_08905</name>
</gene>
<organism evidence="1 2">
    <name type="scientific">Leptospira bandrabouensis</name>
    <dbReference type="NCBI Taxonomy" id="2484903"/>
    <lineage>
        <taxon>Bacteria</taxon>
        <taxon>Pseudomonadati</taxon>
        <taxon>Spirochaetota</taxon>
        <taxon>Spirochaetia</taxon>
        <taxon>Leptospirales</taxon>
        <taxon>Leptospiraceae</taxon>
        <taxon>Leptospira</taxon>
    </lineage>
</organism>
<dbReference type="Gene3D" id="2.60.120.200">
    <property type="match status" value="2"/>
</dbReference>
<dbReference type="PANTHER" id="PTHR46388">
    <property type="entry name" value="NHL REPEAT-CONTAINING PROTEIN 2"/>
    <property type="match status" value="1"/>
</dbReference>
<reference evidence="1" key="1">
    <citation type="journal article" date="2019" name="PLoS Negl. Trop. Dis.">
        <title>Revisiting the worldwide diversity of Leptospira species in the environment.</title>
        <authorList>
            <person name="Vincent A.T."/>
            <person name="Schiettekatte O."/>
            <person name="Bourhy P."/>
            <person name="Veyrier F.J."/>
            <person name="Picardeau M."/>
        </authorList>
    </citation>
    <scope>NUCLEOTIDE SEQUENCE [LARGE SCALE GENOMIC DNA]</scope>
    <source>
        <strain evidence="1">201601109</strain>
    </source>
</reference>
<sequence>MKRLTLPLVFLFLFSCGLPSLSRDPLEFLTFLRFFTGPQFTGFTLGGAVSGLVPGTSVTLKNNQETVTVSTDGNFTFPTKLSTGQNYNVSFVTNGAGLTCSITNAQGVVQNSNITNISITCGAGANFYEVGVNVSGISGTITVQNNGAETLNISSNGLTKFSTLAATGSNYSVALTAQPAGTICSFDDPTLTMGTIAAANVTIFITCVNGYIVGGNVHPTISSDLGTNLIGRQTFLKTISGSFPFNSGGGGASPGGAAATAGPTAARFNGPNMITADNNFIYLADSINAVIRKIDKSNGTTTILAGGNSGGGTVCPGTVTTNCKDGVGTAAEFNGITGLTNDGNNLFVLESSGRRIRKVNLATSVVSTFAGSGNAAAADNTSGILASFNNPSWISLFNGNLYVVDRGNCTIRVINPITTAVSTIAGGPTLCSFANDPVGTNARFVSPIAVVGLGSYLYVTDIGVGGGHKIRRISLSGTNPVDTIAGDGVQASTDGIGTLAQFNDPHGITTDGTNLFISEWSGHKIRHLNLSTNKVTTLVGSVSGYSDNTGGNGLLNFPGYLLSDGQNIYIADTGNHSLRRIEPSEVLRYTFDGNTNDSIGTNNGTIAGSPTLTADENALVNGAYELHGGGDFIQSTTGITTPQISDNLTISAWVFPAGGTGSQFIFYNGQGGANGYGLIFDTTGTSRRLSVSLGAVGPSGNTTAKLPLNQWTHVVLQRSYPNWKIYINGLQDPLVFTTNPNLPAGTFKVGDAGNGYYFKGKVSDVRFFKGAIDDESIRRLAVQIPAGLVTYYPFNGNTKDYGTEKNDLTVTGATPTFDRSGNPNSAYLFNGASFMQKLSPTGLPMATDPRTICGWFNKSSTFGEYIVGYGSFTNSQGNGLVVSDTVTGMFGVSNDVTIFHEGFRNQWMHLCGTFNSPNVEVYENGVLRVSASMPTWSTLPGPSLEVGRRLDGAGQFSGVLDEIRIYNRVLSLSEIRTLSGAYPTQVSTWNQTPASSSLKFFLMPEAASFGPGACSGGANCIGIVDDRSGNGFHVSQGTGAQQPIFSATGINGFKAIRYSDTAGTFLSRACTPELNTAANTIFAVFNDLGGGGSDGLFQNGAYLAGKLLYLPDGGGGKLVSLFDQVINTPRLVTDLSFYTANTITLLSLEYNGTSGNIYNAGGVVSSTSSGPPTYNCGGGTLDIGRYFFGGTPPGDGDYLDGFMGDFIYYDQALSNSDREIVECYLSNKYSLPVNHSCK</sequence>